<keyword evidence="6" id="KW-0378">Hydrolase</keyword>
<evidence type="ECO:0000313" key="20">
    <source>
        <dbReference type="RefSeq" id="XP_054831026.1"/>
    </source>
</evidence>
<dbReference type="InterPro" id="IPR015621">
    <property type="entry name" value="IL-1_rcpt_fam"/>
</dbReference>
<feature type="domain" description="Ig-like" evidence="18">
    <location>
        <begin position="131"/>
        <end position="200"/>
    </location>
</feature>
<comment type="subcellular location">
    <subcellularLocation>
        <location evidence="1">Membrane</location>
        <topology evidence="1">Single-pass type I membrane protein</topology>
    </subcellularLocation>
</comment>
<keyword evidence="19" id="KW-1185">Reference proteome</keyword>
<dbReference type="Proteomes" id="UP001190640">
    <property type="component" value="Chromosome 3"/>
</dbReference>
<dbReference type="FunFam" id="2.60.40.10:FF:000188">
    <property type="entry name" value="Interleukin-1 receptor accessory protein-like 1"/>
    <property type="match status" value="1"/>
</dbReference>
<feature type="domain" description="TIR" evidence="17">
    <location>
        <begin position="371"/>
        <end position="525"/>
    </location>
</feature>
<dbReference type="InterPro" id="IPR004074">
    <property type="entry name" value="IL-1_rcpt_I/II-typ"/>
</dbReference>
<dbReference type="Pfam" id="PF18452">
    <property type="entry name" value="Ig_6"/>
    <property type="match status" value="1"/>
</dbReference>
<dbReference type="InterPro" id="IPR000157">
    <property type="entry name" value="TIR_dom"/>
</dbReference>
<evidence type="ECO:0000256" key="3">
    <source>
        <dbReference type="ARBA" id="ARBA00022692"/>
    </source>
</evidence>
<keyword evidence="11" id="KW-0675">Receptor</keyword>
<feature type="domain" description="Ig-like" evidence="18">
    <location>
        <begin position="30"/>
        <end position="103"/>
    </location>
</feature>
<protein>
    <submittedName>
        <fullName evidence="20">Interleukin-1 receptor type 1-like isoform X1</fullName>
    </submittedName>
</protein>
<keyword evidence="13" id="KW-0395">Inflammatory response</keyword>
<feature type="transmembrane region" description="Helical" evidence="15">
    <location>
        <begin position="325"/>
        <end position="347"/>
    </location>
</feature>
<keyword evidence="9 15" id="KW-0472">Membrane</keyword>
<dbReference type="AlphaFoldDB" id="A0AA97J4V2"/>
<sequence length="553" mass="63185">MISVLWLACWISLAYSFHNRSRLVVLVPVGEPVAVSCPLLPSQQSDHNVTWYRNGSAITLMEDNYLRIHQEGNLLWFIPAKIEDSGFYECRVGNSKRESKELQVFEKDDGLCFNKDVIYLQKLLLENNGNLVCPDLEYFESEDSPLVVQWSKDCHPGLFEDKRFQALGHSLSINNVNERDKGIYVCRTMYTYMGKQYNVSRAIHLNAYVSPEKLPQIIYPHNNSVEVELGSNFLIECNASGETREIFTSWEVNGSALEDFDNSLIVETYEYVSLSGKWIVGTKFNISVVKNKHYLTFSCFVWTPTLDEIAVYITLLHPTKHIQSYLIGGLVSPLLIILAAVLTYKVFKVDIVLWYRQSCQPLFRKEVSDGKLYDAYVVYPSSVTNCIYSSDTFVLKVLPEVLEKQCGYNLFICGRDDLPGQAVISVVDEAVRLSRRVIIVLAPGSYSCSMLRDTTEQQIAMYSALIQDEIKVILILLDKIKDYANMPESIKYLKQKHGVLIWKGDFLEQSQLASSKFWKNVRYRMPTRQNPPSLDHHLLPVTLTASRISEGYG</sequence>
<evidence type="ECO:0000256" key="11">
    <source>
        <dbReference type="ARBA" id="ARBA00023170"/>
    </source>
</evidence>
<evidence type="ECO:0000313" key="19">
    <source>
        <dbReference type="Proteomes" id="UP001190640"/>
    </source>
</evidence>
<keyword evidence="7 15" id="KW-1133">Transmembrane helix</keyword>
<dbReference type="InterPro" id="IPR003599">
    <property type="entry name" value="Ig_sub"/>
</dbReference>
<evidence type="ECO:0000256" key="12">
    <source>
        <dbReference type="ARBA" id="ARBA00023180"/>
    </source>
</evidence>
<dbReference type="GO" id="GO:0004909">
    <property type="term" value="F:interleukin-1, type I, activating receptor activity"/>
    <property type="evidence" value="ECO:0007669"/>
    <property type="project" value="InterPro"/>
</dbReference>
<dbReference type="GeneID" id="129326742"/>
<evidence type="ECO:0000256" key="5">
    <source>
        <dbReference type="ARBA" id="ARBA00022737"/>
    </source>
</evidence>
<keyword evidence="3 15" id="KW-0812">Transmembrane</keyword>
<dbReference type="SMART" id="SM00255">
    <property type="entry name" value="TIR"/>
    <property type="match status" value="1"/>
</dbReference>
<dbReference type="PROSITE" id="PS50835">
    <property type="entry name" value="IG_LIKE"/>
    <property type="match status" value="3"/>
</dbReference>
<evidence type="ECO:0000256" key="13">
    <source>
        <dbReference type="ARBA" id="ARBA00023198"/>
    </source>
</evidence>
<dbReference type="InterPro" id="IPR004076">
    <property type="entry name" value="IL-1_rcpt_I-typ"/>
</dbReference>
<evidence type="ECO:0000256" key="1">
    <source>
        <dbReference type="ARBA" id="ARBA00004479"/>
    </source>
</evidence>
<dbReference type="Gene3D" id="2.60.40.10">
    <property type="entry name" value="Immunoglobulins"/>
    <property type="match status" value="3"/>
</dbReference>
<dbReference type="Pfam" id="PF01582">
    <property type="entry name" value="TIR"/>
    <property type="match status" value="1"/>
</dbReference>
<evidence type="ECO:0000256" key="16">
    <source>
        <dbReference type="SAM" id="SignalP"/>
    </source>
</evidence>
<evidence type="ECO:0000256" key="4">
    <source>
        <dbReference type="ARBA" id="ARBA00022729"/>
    </source>
</evidence>
<organism evidence="19 20">
    <name type="scientific">Eublepharis macularius</name>
    <name type="common">Leopard gecko</name>
    <name type="synonym">Cyrtodactylus macularius</name>
    <dbReference type="NCBI Taxonomy" id="481883"/>
    <lineage>
        <taxon>Eukaryota</taxon>
        <taxon>Metazoa</taxon>
        <taxon>Chordata</taxon>
        <taxon>Craniata</taxon>
        <taxon>Vertebrata</taxon>
        <taxon>Euteleostomi</taxon>
        <taxon>Lepidosauria</taxon>
        <taxon>Squamata</taxon>
        <taxon>Bifurcata</taxon>
        <taxon>Gekkota</taxon>
        <taxon>Eublepharidae</taxon>
        <taxon>Eublepharinae</taxon>
        <taxon>Eublepharis</taxon>
    </lineage>
</organism>
<dbReference type="PRINTS" id="PR01537">
    <property type="entry name" value="INTRLKN1R1F"/>
</dbReference>
<dbReference type="InterPro" id="IPR035897">
    <property type="entry name" value="Toll_tir_struct_dom_sf"/>
</dbReference>
<dbReference type="PRINTS" id="PR01538">
    <property type="entry name" value="INTRLEUKN1R1"/>
</dbReference>
<proteinExistence type="inferred from homology"/>
<dbReference type="PROSITE" id="PS50104">
    <property type="entry name" value="TIR"/>
    <property type="match status" value="1"/>
</dbReference>
<comment type="similarity">
    <text evidence="2">Belongs to the interleukin-1 receptor family.</text>
</comment>
<evidence type="ECO:0000256" key="8">
    <source>
        <dbReference type="ARBA" id="ARBA00023027"/>
    </source>
</evidence>
<dbReference type="KEGG" id="emc:129326742"/>
<dbReference type="PANTHER" id="PTHR11890">
    <property type="entry name" value="INTERLEUKIN-1 RECEPTOR FAMILY MEMBER"/>
    <property type="match status" value="1"/>
</dbReference>
<keyword evidence="4 16" id="KW-0732">Signal</keyword>
<name>A0AA97J4V2_EUBMA</name>
<dbReference type="PRINTS" id="PR01536">
    <property type="entry name" value="INTRLKN1R12F"/>
</dbReference>
<evidence type="ECO:0000259" key="18">
    <source>
        <dbReference type="PROSITE" id="PS50835"/>
    </source>
</evidence>
<dbReference type="GO" id="GO:0016787">
    <property type="term" value="F:hydrolase activity"/>
    <property type="evidence" value="ECO:0007669"/>
    <property type="project" value="UniProtKB-KW"/>
</dbReference>
<keyword evidence="10" id="KW-1015">Disulfide bond</keyword>
<keyword evidence="14" id="KW-0393">Immunoglobulin domain</keyword>
<dbReference type="GO" id="GO:0050727">
    <property type="term" value="P:regulation of inflammatory response"/>
    <property type="evidence" value="ECO:0007669"/>
    <property type="project" value="TreeGrafter"/>
</dbReference>
<dbReference type="InterPro" id="IPR013783">
    <property type="entry name" value="Ig-like_fold"/>
</dbReference>
<gene>
    <name evidence="20" type="primary">LOC129326742</name>
</gene>
<evidence type="ECO:0000256" key="2">
    <source>
        <dbReference type="ARBA" id="ARBA00009752"/>
    </source>
</evidence>
<feature type="domain" description="Ig-like" evidence="18">
    <location>
        <begin position="215"/>
        <end position="301"/>
    </location>
</feature>
<evidence type="ECO:0000256" key="14">
    <source>
        <dbReference type="ARBA" id="ARBA00023319"/>
    </source>
</evidence>
<evidence type="ECO:0000256" key="6">
    <source>
        <dbReference type="ARBA" id="ARBA00022801"/>
    </source>
</evidence>
<evidence type="ECO:0000256" key="9">
    <source>
        <dbReference type="ARBA" id="ARBA00023136"/>
    </source>
</evidence>
<dbReference type="SMART" id="SM00409">
    <property type="entry name" value="IG"/>
    <property type="match status" value="3"/>
</dbReference>
<reference evidence="20" key="1">
    <citation type="submission" date="2025-08" db="UniProtKB">
        <authorList>
            <consortium name="RefSeq"/>
        </authorList>
    </citation>
    <scope>IDENTIFICATION</scope>
    <source>
        <tissue evidence="20">Blood</tissue>
    </source>
</reference>
<dbReference type="RefSeq" id="XP_054831026.1">
    <property type="nucleotide sequence ID" value="XM_054975051.1"/>
</dbReference>
<dbReference type="InterPro" id="IPR036179">
    <property type="entry name" value="Ig-like_dom_sf"/>
</dbReference>
<feature type="chain" id="PRO_5041650733" evidence="16">
    <location>
        <begin position="17"/>
        <end position="553"/>
    </location>
</feature>
<keyword evidence="12" id="KW-0325">Glycoprotein</keyword>
<dbReference type="GO" id="GO:0016020">
    <property type="term" value="C:membrane"/>
    <property type="evidence" value="ECO:0007669"/>
    <property type="project" value="UniProtKB-SubCell"/>
</dbReference>
<evidence type="ECO:0000256" key="10">
    <source>
        <dbReference type="ARBA" id="ARBA00023157"/>
    </source>
</evidence>
<dbReference type="FunFam" id="3.40.50.10140:FF:000002">
    <property type="entry name" value="Interleukin 1 receptor accessory protein"/>
    <property type="match status" value="1"/>
</dbReference>
<evidence type="ECO:0000259" key="17">
    <source>
        <dbReference type="PROSITE" id="PS50104"/>
    </source>
</evidence>
<evidence type="ECO:0000256" key="7">
    <source>
        <dbReference type="ARBA" id="ARBA00022989"/>
    </source>
</evidence>
<keyword evidence="8" id="KW-0520">NAD</keyword>
<dbReference type="GO" id="GO:0006954">
    <property type="term" value="P:inflammatory response"/>
    <property type="evidence" value="ECO:0007669"/>
    <property type="project" value="UniProtKB-KW"/>
</dbReference>
<keyword evidence="5" id="KW-0677">Repeat</keyword>
<dbReference type="InterPro" id="IPR007110">
    <property type="entry name" value="Ig-like_dom"/>
</dbReference>
<dbReference type="SUPFAM" id="SSF48726">
    <property type="entry name" value="Immunoglobulin"/>
    <property type="match status" value="3"/>
</dbReference>
<dbReference type="Gene3D" id="3.40.50.10140">
    <property type="entry name" value="Toll/interleukin-1 receptor homology (TIR) domain"/>
    <property type="match status" value="1"/>
</dbReference>
<feature type="signal peptide" evidence="16">
    <location>
        <begin position="1"/>
        <end position="16"/>
    </location>
</feature>
<dbReference type="InterPro" id="IPR041416">
    <property type="entry name" value="IL-1RAcP-like_ig"/>
</dbReference>
<evidence type="ECO:0000256" key="15">
    <source>
        <dbReference type="SAM" id="Phobius"/>
    </source>
</evidence>
<dbReference type="PANTHER" id="PTHR11890:SF26">
    <property type="entry name" value="INTERLEUKIN-1 RECEPTOR TYPE 1"/>
    <property type="match status" value="1"/>
</dbReference>
<dbReference type="SUPFAM" id="SSF52200">
    <property type="entry name" value="Toll/Interleukin receptor TIR domain"/>
    <property type="match status" value="1"/>
</dbReference>
<accession>A0AA97J4V2</accession>